<dbReference type="GO" id="GO:0016812">
    <property type="term" value="F:hydrolase activity, acting on carbon-nitrogen (but not peptide) bonds, in cyclic amides"/>
    <property type="evidence" value="ECO:0007669"/>
    <property type="project" value="TreeGrafter"/>
</dbReference>
<dbReference type="InterPro" id="IPR032466">
    <property type="entry name" value="Metal_Hydrolase"/>
</dbReference>
<keyword evidence="4" id="KW-1185">Reference proteome</keyword>
<gene>
    <name evidence="3" type="ORF">B7P33_11035</name>
</gene>
<dbReference type="Pfam" id="PF01979">
    <property type="entry name" value="Amidohydro_1"/>
    <property type="match status" value="1"/>
</dbReference>
<dbReference type="InterPro" id="IPR011059">
    <property type="entry name" value="Metal-dep_hydrolase_composite"/>
</dbReference>
<evidence type="ECO:0000256" key="1">
    <source>
        <dbReference type="ARBA" id="ARBA00001947"/>
    </source>
</evidence>
<accession>A0A2A4G6U7</accession>
<dbReference type="RefSeq" id="WP_216359390.1">
    <property type="nucleotide sequence ID" value="NZ_NBWU01000004.1"/>
</dbReference>
<dbReference type="Proteomes" id="UP000219559">
    <property type="component" value="Unassembled WGS sequence"/>
</dbReference>
<feature type="domain" description="Amidohydrolase-related" evidence="2">
    <location>
        <begin position="445"/>
        <end position="553"/>
    </location>
</feature>
<evidence type="ECO:0000313" key="4">
    <source>
        <dbReference type="Proteomes" id="UP000219559"/>
    </source>
</evidence>
<dbReference type="GO" id="GO:0005829">
    <property type="term" value="C:cytosol"/>
    <property type="evidence" value="ECO:0007669"/>
    <property type="project" value="TreeGrafter"/>
</dbReference>
<dbReference type="Gene3D" id="2.30.40.10">
    <property type="entry name" value="Urease, subunit C, domain 1"/>
    <property type="match status" value="1"/>
</dbReference>
<comment type="caution">
    <text evidence="3">The sequence shown here is derived from an EMBL/GenBank/DDBJ whole genome shotgun (WGS) entry which is preliminary data.</text>
</comment>
<dbReference type="SUPFAM" id="SSF51338">
    <property type="entry name" value="Composite domain of metallo-dependent hydrolases"/>
    <property type="match status" value="1"/>
</dbReference>
<organism evidence="3 4">
    <name type="scientific">Sediminicola luteus</name>
    <dbReference type="NCBI Taxonomy" id="319238"/>
    <lineage>
        <taxon>Bacteria</taxon>
        <taxon>Pseudomonadati</taxon>
        <taxon>Bacteroidota</taxon>
        <taxon>Flavobacteriia</taxon>
        <taxon>Flavobacteriales</taxon>
        <taxon>Flavobacteriaceae</taxon>
        <taxon>Sediminicola</taxon>
    </lineage>
</organism>
<name>A0A2A4G6U7_9FLAO</name>
<dbReference type="PANTHER" id="PTHR11647:SF1">
    <property type="entry name" value="COLLAPSIN RESPONSE MEDIATOR PROTEIN"/>
    <property type="match status" value="1"/>
</dbReference>
<sequence length="579" mass="65171">MGTLIKNGLVFDGTNTPPKQLDVLVENGIIAKMATDISTAGHEVLDAKGQWVTPGFIDNHTHYDGELLIKPELGESLRHGVTTIVIGGCSLSCIYADPEDCSDMFTRTEAMPREVILPLILEKKTWNDPKGWIAYMDQAALGPNVASFIGHSDIRAAVMGFGRSLEQGQKPTPEELDRMEAMVTECLDAGFLGLSMQHNPWDKVDGDRYWSKKLPAAYATLSERRRLTKVLRKRGAHLQGIPNLVSRVAALYYMFESASFFGLRKRLKTSMVAMMILKGDPYIHKIIGGLSAFFNKILGADFRMQTFPIPFKVKAQGMDLVIFEEFPTGELARHLIKDMEKRDRTLDDPEYRKQFKKEYKNKLMPKVWQKDFGDAYVLEAPDKSLIGKSFTQISTERHQHPVDTFLDLVVENDKNIHWETVIGNVDPEQYKSLYNNENGIFGFADSGAHGNNMAFFNFPIRVLTYVKDSIANGKPLMTIEKAIWRLTKENADFFNLDAGHLAEGKRADLVLIDPDGLNAKVHEWHEADFLGAALRFVNRSDDAVKLVMVNGNIAWQNGEFSPEVGKARFGMFLKGKHAY</sequence>
<dbReference type="Gene3D" id="3.20.20.140">
    <property type="entry name" value="Metal-dependent hydrolases"/>
    <property type="match status" value="2"/>
</dbReference>
<dbReference type="InterPro" id="IPR050378">
    <property type="entry name" value="Metallo-dep_Hydrolases_sf"/>
</dbReference>
<dbReference type="EMBL" id="NBWU01000004">
    <property type="protein sequence ID" value="PCE64163.1"/>
    <property type="molecule type" value="Genomic_DNA"/>
</dbReference>
<dbReference type="PANTHER" id="PTHR11647">
    <property type="entry name" value="HYDRANTOINASE/DIHYDROPYRIMIDINASE FAMILY MEMBER"/>
    <property type="match status" value="1"/>
</dbReference>
<dbReference type="InterPro" id="IPR006680">
    <property type="entry name" value="Amidohydro-rel"/>
</dbReference>
<dbReference type="AlphaFoldDB" id="A0A2A4G6U7"/>
<comment type="cofactor">
    <cofactor evidence="1">
        <name>Zn(2+)</name>
        <dbReference type="ChEBI" id="CHEBI:29105"/>
    </cofactor>
</comment>
<dbReference type="SUPFAM" id="SSF51556">
    <property type="entry name" value="Metallo-dependent hydrolases"/>
    <property type="match status" value="1"/>
</dbReference>
<proteinExistence type="predicted"/>
<evidence type="ECO:0000259" key="2">
    <source>
        <dbReference type="Pfam" id="PF01979"/>
    </source>
</evidence>
<evidence type="ECO:0000313" key="3">
    <source>
        <dbReference type="EMBL" id="PCE64163.1"/>
    </source>
</evidence>
<protein>
    <recommendedName>
        <fullName evidence="2">Amidohydrolase-related domain-containing protein</fullName>
    </recommendedName>
</protein>
<reference evidence="3 4" key="1">
    <citation type="submission" date="2017-04" db="EMBL/GenBank/DDBJ databases">
        <title>A new member of the family Flavobacteriaceae isolated from ascidians.</title>
        <authorList>
            <person name="Chen L."/>
        </authorList>
    </citation>
    <scope>NUCLEOTIDE SEQUENCE [LARGE SCALE GENOMIC DNA]</scope>
    <source>
        <strain evidence="3 4">HQA918</strain>
    </source>
</reference>